<feature type="domain" description="HTH cro/C1-type" evidence="2">
    <location>
        <begin position="14"/>
        <end position="69"/>
    </location>
</feature>
<dbReference type="InterPro" id="IPR011990">
    <property type="entry name" value="TPR-like_helical_dom_sf"/>
</dbReference>
<sequence length="802" mass="83122">MEADTGPGGFAVALRRLRESRSLTQEELAERSGVTAKAISALERGERRRPYPHTVRSLADGLRLEDDERAGLLAAVPSRSPMSSPPEVDAPPPAPEPSATAVPSPTGPTFGRSDELRRILDLVAGTTGTAGTAERLVTLTGPGGVGKTRLATEVLTRAGGSFPDGTTFVDLSPVRDPAVVLPRIATALGVVEGAHAAGLADHLAAHLAGRRVLVVLDNLEQVLAAAPAVADLLARAPGLTVVATSRAPLRVRAEREVPVGPLALPEDDEPASVSASPAISVFLDRAAATGVQWAVTPETAATLAGIVRRLDGLPLALELAAAGARVLPPEALLARLEHRGLDPGLGDGPRDLPDRQRTMTTVLDWSADLLEPEEWDLLMRLSVFSGGFSLDSVDAVVGSAGGAQGSDDVLPALTSLVEQSLVVPVAAPDRIPRFRLLEPVRQYAAVRAQAAGVALPTAEAHAAHFRELAGEAHGRLLSSGIGHVLDRLDADHANLRSAYLRLLELDRHADAADLTHSLWLHLGLRGYAREGLGWLDGLAGAGTDAAVVRAAVARMGLMLVVGDVAGMRREAAVALPLAHRVGDPTIEGEARVLAGLAAVFAGDLAAAAELLRPDLQLPGGDAGRWISLHFLIGLGQRALVGGDVDTAQSLLRDALAAARELGNEFALATTLNTVATLREVLGDDRGAAMLLGESLRTAWPLRLTWTIGYAVPALAGVAARSGDHEAAATLFGAAATLGAATAVDPHFPPSRETADAGLVTARDALGERAFLASWEVGRSMTAVQVAELAGTVVAEITDRGRG</sequence>
<dbReference type="InterPro" id="IPR027417">
    <property type="entry name" value="P-loop_NTPase"/>
</dbReference>
<keyword evidence="4" id="KW-1185">Reference proteome</keyword>
<evidence type="ECO:0000259" key="2">
    <source>
        <dbReference type="PROSITE" id="PS50943"/>
    </source>
</evidence>
<evidence type="ECO:0000313" key="4">
    <source>
        <dbReference type="Proteomes" id="UP000618818"/>
    </source>
</evidence>
<dbReference type="PANTHER" id="PTHR47691:SF3">
    <property type="entry name" value="HTH-TYPE TRANSCRIPTIONAL REGULATOR RV0890C-RELATED"/>
    <property type="match status" value="1"/>
</dbReference>
<protein>
    <submittedName>
        <fullName evidence="3">Helix-turn-helix domain-containing protein</fullName>
    </submittedName>
</protein>
<dbReference type="InterPro" id="IPR010982">
    <property type="entry name" value="Lambda_DNA-bd_dom_sf"/>
</dbReference>
<dbReference type="InterPro" id="IPR049945">
    <property type="entry name" value="AAA_22"/>
</dbReference>
<dbReference type="PROSITE" id="PS50943">
    <property type="entry name" value="HTH_CROC1"/>
    <property type="match status" value="1"/>
</dbReference>
<dbReference type="InterPro" id="IPR058852">
    <property type="entry name" value="HTH_77"/>
</dbReference>
<comment type="caution">
    <text evidence="3">The sequence shown here is derived from an EMBL/GenBank/DDBJ whole genome shotgun (WGS) entry which is preliminary data.</text>
</comment>
<accession>A0ABR8N8I8</accession>
<dbReference type="Pfam" id="PF13560">
    <property type="entry name" value="HTH_31"/>
    <property type="match status" value="1"/>
</dbReference>
<dbReference type="SMART" id="SM00530">
    <property type="entry name" value="HTH_XRE"/>
    <property type="match status" value="1"/>
</dbReference>
<name>A0ABR8N8I8_9ACTN</name>
<dbReference type="InterPro" id="IPR001387">
    <property type="entry name" value="Cro/C1-type_HTH"/>
</dbReference>
<gene>
    <name evidence="3" type="ORF">IEZ26_06120</name>
</gene>
<dbReference type="SUPFAM" id="SSF47413">
    <property type="entry name" value="lambda repressor-like DNA-binding domains"/>
    <property type="match status" value="1"/>
</dbReference>
<organism evidence="3 4">
    <name type="scientific">Nocardioides cavernae</name>
    <dbReference type="NCBI Taxonomy" id="1921566"/>
    <lineage>
        <taxon>Bacteria</taxon>
        <taxon>Bacillati</taxon>
        <taxon>Actinomycetota</taxon>
        <taxon>Actinomycetes</taxon>
        <taxon>Propionibacteriales</taxon>
        <taxon>Nocardioidaceae</taxon>
        <taxon>Nocardioides</taxon>
    </lineage>
</organism>
<dbReference type="SUPFAM" id="SSF52540">
    <property type="entry name" value="P-loop containing nucleoside triphosphate hydrolases"/>
    <property type="match status" value="1"/>
</dbReference>
<proteinExistence type="predicted"/>
<dbReference type="Gene3D" id="3.40.50.300">
    <property type="entry name" value="P-loop containing nucleotide triphosphate hydrolases"/>
    <property type="match status" value="1"/>
</dbReference>
<reference evidence="3 4" key="1">
    <citation type="submission" date="2020-09" db="EMBL/GenBank/DDBJ databases">
        <title>novel species in genus Nocardioides.</title>
        <authorList>
            <person name="Zhang G."/>
        </authorList>
    </citation>
    <scope>NUCLEOTIDE SEQUENCE [LARGE SCALE GENOMIC DNA]</scope>
    <source>
        <strain evidence="3 4">KCTC 39551</strain>
    </source>
</reference>
<dbReference type="Pfam" id="PF25872">
    <property type="entry name" value="HTH_77"/>
    <property type="match status" value="1"/>
</dbReference>
<dbReference type="Proteomes" id="UP000618818">
    <property type="component" value="Unassembled WGS sequence"/>
</dbReference>
<dbReference type="Gene3D" id="1.25.40.10">
    <property type="entry name" value="Tetratricopeptide repeat domain"/>
    <property type="match status" value="1"/>
</dbReference>
<dbReference type="PANTHER" id="PTHR47691">
    <property type="entry name" value="REGULATOR-RELATED"/>
    <property type="match status" value="1"/>
</dbReference>
<dbReference type="PRINTS" id="PR00364">
    <property type="entry name" value="DISEASERSIST"/>
</dbReference>
<feature type="region of interest" description="Disordered" evidence="1">
    <location>
        <begin position="75"/>
        <end position="113"/>
    </location>
</feature>
<evidence type="ECO:0000256" key="1">
    <source>
        <dbReference type="SAM" id="MobiDB-lite"/>
    </source>
</evidence>
<dbReference type="Gene3D" id="1.10.260.40">
    <property type="entry name" value="lambda repressor-like DNA-binding domains"/>
    <property type="match status" value="1"/>
</dbReference>
<dbReference type="EMBL" id="JACXYZ010000001">
    <property type="protein sequence ID" value="MBD3924190.1"/>
    <property type="molecule type" value="Genomic_DNA"/>
</dbReference>
<dbReference type="RefSeq" id="WP_191193979.1">
    <property type="nucleotide sequence ID" value="NZ_JACXYZ010000001.1"/>
</dbReference>
<dbReference type="CDD" id="cd00093">
    <property type="entry name" value="HTH_XRE"/>
    <property type="match status" value="1"/>
</dbReference>
<dbReference type="Pfam" id="PF13401">
    <property type="entry name" value="AAA_22"/>
    <property type="match status" value="1"/>
</dbReference>
<dbReference type="SUPFAM" id="SSF48452">
    <property type="entry name" value="TPR-like"/>
    <property type="match status" value="1"/>
</dbReference>
<evidence type="ECO:0000313" key="3">
    <source>
        <dbReference type="EMBL" id="MBD3924190.1"/>
    </source>
</evidence>